<evidence type="ECO:0000313" key="1">
    <source>
        <dbReference type="EMBL" id="MYL35420.1"/>
    </source>
</evidence>
<dbReference type="Proteomes" id="UP000468638">
    <property type="component" value="Unassembled WGS sequence"/>
</dbReference>
<dbReference type="EMBL" id="WMEQ01000017">
    <property type="protein sequence ID" value="MYL35420.1"/>
    <property type="molecule type" value="Genomic_DNA"/>
</dbReference>
<dbReference type="AlphaFoldDB" id="A0A6I5A548"/>
<gene>
    <name evidence="1" type="ORF">GLW05_17715</name>
</gene>
<dbReference type="OrthoDB" id="2968185at2"/>
<name>A0A6I5A548_9BACI</name>
<protein>
    <submittedName>
        <fullName evidence="1">Uncharacterized protein</fullName>
    </submittedName>
</protein>
<dbReference type="RefSeq" id="WP_160850595.1">
    <property type="nucleotide sequence ID" value="NZ_WMEQ01000017.1"/>
</dbReference>
<accession>A0A6I5A548</accession>
<evidence type="ECO:0000313" key="2">
    <source>
        <dbReference type="Proteomes" id="UP000468638"/>
    </source>
</evidence>
<reference evidence="1 2" key="1">
    <citation type="submission" date="2019-11" db="EMBL/GenBank/DDBJ databases">
        <title>Genome sequences of 17 halophilic strains isolated from different environments.</title>
        <authorList>
            <person name="Furrow R.E."/>
        </authorList>
    </citation>
    <scope>NUCLEOTIDE SEQUENCE [LARGE SCALE GENOMIC DNA]</scope>
    <source>
        <strain evidence="1 2">22514_16_FS</strain>
    </source>
</reference>
<organism evidence="1 2">
    <name type="scientific">Pontibacillus yanchengensis</name>
    <dbReference type="NCBI Taxonomy" id="462910"/>
    <lineage>
        <taxon>Bacteria</taxon>
        <taxon>Bacillati</taxon>
        <taxon>Bacillota</taxon>
        <taxon>Bacilli</taxon>
        <taxon>Bacillales</taxon>
        <taxon>Bacillaceae</taxon>
        <taxon>Pontibacillus</taxon>
    </lineage>
</organism>
<proteinExistence type="predicted"/>
<sequence length="146" mass="17458">MEPNNSIYFLDKDHESNFKELLMKWPHARTGDTEYQTACYILSVPNIFGKVKHLYFEEGEENPIEWIARWEEAYTLPELEEDFEDDEESIEPDYDLTHSMVQLGRLAYNLFNGYEHFNLMHCIASLDEEHYKVLKCALDMRLGYYK</sequence>
<comment type="caution">
    <text evidence="1">The sequence shown here is derived from an EMBL/GenBank/DDBJ whole genome shotgun (WGS) entry which is preliminary data.</text>
</comment>